<reference evidence="1 2" key="1">
    <citation type="journal article" date="2018" name="Front. Plant Sci.">
        <title>Red Clover (Trifolium pratense) and Zigzag Clover (T. medium) - A Picture of Genomic Similarities and Differences.</title>
        <authorList>
            <person name="Dluhosova J."/>
            <person name="Istvanek J."/>
            <person name="Nedelnik J."/>
            <person name="Repkova J."/>
        </authorList>
    </citation>
    <scope>NUCLEOTIDE SEQUENCE [LARGE SCALE GENOMIC DNA]</scope>
    <source>
        <strain evidence="2">cv. 10/8</strain>
        <tissue evidence="1">Leaf</tissue>
    </source>
</reference>
<accession>A0A392RW75</accession>
<protein>
    <submittedName>
        <fullName evidence="1">Uncharacterized protein</fullName>
    </submittedName>
</protein>
<dbReference type="EMBL" id="LXQA010275159">
    <property type="protein sequence ID" value="MCI40050.1"/>
    <property type="molecule type" value="Genomic_DNA"/>
</dbReference>
<name>A0A392RW75_9FABA</name>
<comment type="caution">
    <text evidence="1">The sequence shown here is derived from an EMBL/GenBank/DDBJ whole genome shotgun (WGS) entry which is preliminary data.</text>
</comment>
<proteinExistence type="predicted"/>
<sequence>MTKSIQKRLKIVYCTECMKVLVVRIKVGVPVRSEEMNNTEEYGLEANENYKKFSKVMSWSGRC</sequence>
<evidence type="ECO:0000313" key="2">
    <source>
        <dbReference type="Proteomes" id="UP000265520"/>
    </source>
</evidence>
<evidence type="ECO:0000313" key="1">
    <source>
        <dbReference type="EMBL" id="MCI40050.1"/>
    </source>
</evidence>
<keyword evidence="2" id="KW-1185">Reference proteome</keyword>
<dbReference type="AlphaFoldDB" id="A0A392RW75"/>
<dbReference type="Proteomes" id="UP000265520">
    <property type="component" value="Unassembled WGS sequence"/>
</dbReference>
<organism evidence="1 2">
    <name type="scientific">Trifolium medium</name>
    <dbReference type="NCBI Taxonomy" id="97028"/>
    <lineage>
        <taxon>Eukaryota</taxon>
        <taxon>Viridiplantae</taxon>
        <taxon>Streptophyta</taxon>
        <taxon>Embryophyta</taxon>
        <taxon>Tracheophyta</taxon>
        <taxon>Spermatophyta</taxon>
        <taxon>Magnoliopsida</taxon>
        <taxon>eudicotyledons</taxon>
        <taxon>Gunneridae</taxon>
        <taxon>Pentapetalae</taxon>
        <taxon>rosids</taxon>
        <taxon>fabids</taxon>
        <taxon>Fabales</taxon>
        <taxon>Fabaceae</taxon>
        <taxon>Papilionoideae</taxon>
        <taxon>50 kb inversion clade</taxon>
        <taxon>NPAAA clade</taxon>
        <taxon>Hologalegina</taxon>
        <taxon>IRL clade</taxon>
        <taxon>Trifolieae</taxon>
        <taxon>Trifolium</taxon>
    </lineage>
</organism>